<dbReference type="Proteomes" id="UP000198406">
    <property type="component" value="Unassembled WGS sequence"/>
</dbReference>
<keyword evidence="7" id="KW-1185">Reference proteome</keyword>
<organism evidence="6 7">
    <name type="scientific">Fistulifera solaris</name>
    <name type="common">Oleaginous diatom</name>
    <dbReference type="NCBI Taxonomy" id="1519565"/>
    <lineage>
        <taxon>Eukaryota</taxon>
        <taxon>Sar</taxon>
        <taxon>Stramenopiles</taxon>
        <taxon>Ochrophyta</taxon>
        <taxon>Bacillariophyta</taxon>
        <taxon>Bacillariophyceae</taxon>
        <taxon>Bacillariophycidae</taxon>
        <taxon>Naviculales</taxon>
        <taxon>Naviculaceae</taxon>
        <taxon>Fistulifera</taxon>
    </lineage>
</organism>
<comment type="subcellular location">
    <subcellularLocation>
        <location evidence="1">Mitochondrion</location>
    </subcellularLocation>
</comment>
<reference evidence="6 7" key="1">
    <citation type="journal article" date="2015" name="Plant Cell">
        <title>Oil accumulation by the oleaginous diatom Fistulifera solaris as revealed by the genome and transcriptome.</title>
        <authorList>
            <person name="Tanaka T."/>
            <person name="Maeda Y."/>
            <person name="Veluchamy A."/>
            <person name="Tanaka M."/>
            <person name="Abida H."/>
            <person name="Marechal E."/>
            <person name="Bowler C."/>
            <person name="Muto M."/>
            <person name="Sunaga Y."/>
            <person name="Tanaka M."/>
            <person name="Yoshino T."/>
            <person name="Taniguchi T."/>
            <person name="Fukuda Y."/>
            <person name="Nemoto M."/>
            <person name="Matsumoto M."/>
            <person name="Wong P.S."/>
            <person name="Aburatani S."/>
            <person name="Fujibuchi W."/>
        </authorList>
    </citation>
    <scope>NUCLEOTIDE SEQUENCE [LARGE SCALE GENOMIC DNA]</scope>
    <source>
        <strain evidence="6 7">JPCC DA0580</strain>
    </source>
</reference>
<dbReference type="PANTHER" id="PTHR23354">
    <property type="entry name" value="NUCLEOLAR PROTEIN 7/ESTROGEN RECEPTOR COACTIVATOR-RELATED"/>
    <property type="match status" value="1"/>
</dbReference>
<dbReference type="PROSITE" id="PS51886">
    <property type="entry name" value="TLDC"/>
    <property type="match status" value="1"/>
</dbReference>
<keyword evidence="3" id="KW-0496">Mitochondrion</keyword>
<evidence type="ECO:0000256" key="2">
    <source>
        <dbReference type="ARBA" id="ARBA00009540"/>
    </source>
</evidence>
<sequence length="516" mass="59053">MTRPLVNEEGSPFFADLTTLHTLQERYPFTAAELEILVRCHELAEEQSFLVKLATASPYSVFFLPDYTAVDRVTWLEEHVLPAGFSHQLQSALVEQDAAPTSSLEQFLEGIANTGRNGPQESLRVLYRCVEGSIDPEAAVADLVVRLALATQLWHRPEVPETDGYVQEFQEYYHPTIHRITDHLRNFTNQKHEQRKETKSSHITSLTERIFLEWAEETFPLLYLTLTDLVESLLFHGLHANVEEETSTMRAKIALPELNLPSEIFTPSIVMPLAWMDPALSGKFYRLYSSFHDGQSFNRLEYAILGYEGPTCVMIHTTANAVLGVFTNARWRACRDTSGHTSDEAFLFTCQPAWNVYRLCHKGEKQHLWYLYSQELDSSNKNITAPEGLGWGGTSDMPRLWIPASLERCHAGGWDKTYQPGPLLPDECCERFEIQYLEVWAVGGEERIEQGLAKQAMFRQQTKEALQQARVVLDKREFVNDLQQMPLTKVFQHQALSRGRHDFVLDEKHGGYKIEE</sequence>
<evidence type="ECO:0000313" key="6">
    <source>
        <dbReference type="EMBL" id="GAX18727.1"/>
    </source>
</evidence>
<dbReference type="InParanoid" id="A0A1Z5JXF3"/>
<protein>
    <recommendedName>
        <fullName evidence="4">Oxidation resistance protein 1</fullName>
    </recommendedName>
</protein>
<dbReference type="AlphaFoldDB" id="A0A1Z5JXF3"/>
<evidence type="ECO:0000256" key="4">
    <source>
        <dbReference type="ARBA" id="ARBA00040604"/>
    </source>
</evidence>
<feature type="domain" description="TLDc" evidence="5">
    <location>
        <begin position="259"/>
        <end position="443"/>
    </location>
</feature>
<dbReference type="GO" id="GO:0005739">
    <property type="term" value="C:mitochondrion"/>
    <property type="evidence" value="ECO:0007669"/>
    <property type="project" value="UniProtKB-SubCell"/>
</dbReference>
<dbReference type="PANTHER" id="PTHR23354:SF62">
    <property type="entry name" value="MUSTARD, ISOFORM V"/>
    <property type="match status" value="1"/>
</dbReference>
<dbReference type="OrthoDB" id="289228at2759"/>
<comment type="similarity">
    <text evidence="2">Belongs to the OXR1 family.</text>
</comment>
<name>A0A1Z5JXF3_FISSO</name>
<accession>A0A1Z5JXF3</accession>
<dbReference type="Pfam" id="PF07534">
    <property type="entry name" value="TLD"/>
    <property type="match status" value="1"/>
</dbReference>
<evidence type="ECO:0000256" key="3">
    <source>
        <dbReference type="ARBA" id="ARBA00023128"/>
    </source>
</evidence>
<proteinExistence type="inferred from homology"/>
<dbReference type="InterPro" id="IPR006571">
    <property type="entry name" value="TLDc_dom"/>
</dbReference>
<gene>
    <name evidence="6" type="ORF">FisN_26Hh017</name>
</gene>
<evidence type="ECO:0000313" key="7">
    <source>
        <dbReference type="Proteomes" id="UP000198406"/>
    </source>
</evidence>
<dbReference type="EMBL" id="BDSP01000132">
    <property type="protein sequence ID" value="GAX18727.1"/>
    <property type="molecule type" value="Genomic_DNA"/>
</dbReference>
<evidence type="ECO:0000259" key="5">
    <source>
        <dbReference type="PROSITE" id="PS51886"/>
    </source>
</evidence>
<evidence type="ECO:0000256" key="1">
    <source>
        <dbReference type="ARBA" id="ARBA00004173"/>
    </source>
</evidence>
<dbReference type="SMART" id="SM00584">
    <property type="entry name" value="TLDc"/>
    <property type="match status" value="1"/>
</dbReference>
<comment type="caution">
    <text evidence="6">The sequence shown here is derived from an EMBL/GenBank/DDBJ whole genome shotgun (WGS) entry which is preliminary data.</text>
</comment>